<evidence type="ECO:0000313" key="1">
    <source>
        <dbReference type="EMBL" id="NWF45379.1"/>
    </source>
</evidence>
<accession>A0A7Y8GV26</accession>
<protein>
    <submittedName>
        <fullName evidence="1">Uncharacterized protein</fullName>
    </submittedName>
</protein>
<reference evidence="1 2" key="1">
    <citation type="submission" date="2019-09" db="EMBL/GenBank/DDBJ databases">
        <title>Hydrogenophaga aromatica sp. nov., isolated from a para-xylene-degrading enrichment culture.</title>
        <authorList>
            <person name="Tancsics A."/>
            <person name="Banerjee S."/>
        </authorList>
    </citation>
    <scope>NUCLEOTIDE SEQUENCE [LARGE SCALE GENOMIC DNA]</scope>
    <source>
        <strain evidence="1 2">D2P1</strain>
    </source>
</reference>
<sequence>MKLWVDFHPRVMPYVLGCPIPVVDTALIDAAREFCHKTLCWKQTELVYVSGQTLFEFDMPFGTELVKVGRVRVNGKEYDIKTSDDLPEDWDSNTPDDETLYQDNQLEYRIFPVPTAADEISMTLHLKPSTDGIGVDDEVFSMYSDAIAAGARAMLQRMPRTAWFDMTQAAVDGQAFMSRINYAANLNFMRSKHHRVAKAGL</sequence>
<dbReference type="Proteomes" id="UP000545507">
    <property type="component" value="Unassembled WGS sequence"/>
</dbReference>
<name>A0A7Y8GV26_9BURK</name>
<dbReference type="AlphaFoldDB" id="A0A7Y8GV26"/>
<dbReference type="RefSeq" id="WP_177135227.1">
    <property type="nucleotide sequence ID" value="NZ_VYGV01000006.1"/>
</dbReference>
<organism evidence="1 2">
    <name type="scientific">Hydrogenophaga aromaticivorans</name>
    <dbReference type="NCBI Taxonomy" id="2610898"/>
    <lineage>
        <taxon>Bacteria</taxon>
        <taxon>Pseudomonadati</taxon>
        <taxon>Pseudomonadota</taxon>
        <taxon>Betaproteobacteria</taxon>
        <taxon>Burkholderiales</taxon>
        <taxon>Comamonadaceae</taxon>
        <taxon>Hydrogenophaga</taxon>
    </lineage>
</organism>
<keyword evidence="2" id="KW-1185">Reference proteome</keyword>
<proteinExistence type="predicted"/>
<evidence type="ECO:0000313" key="2">
    <source>
        <dbReference type="Proteomes" id="UP000545507"/>
    </source>
</evidence>
<comment type="caution">
    <text evidence="1">The sequence shown here is derived from an EMBL/GenBank/DDBJ whole genome shotgun (WGS) entry which is preliminary data.</text>
</comment>
<dbReference type="EMBL" id="VYGV01000006">
    <property type="protein sequence ID" value="NWF45379.1"/>
    <property type="molecule type" value="Genomic_DNA"/>
</dbReference>
<gene>
    <name evidence="1" type="ORF">F3K02_08980</name>
</gene>